<dbReference type="EMBL" id="BPQB01000011">
    <property type="protein sequence ID" value="GJE89124.1"/>
    <property type="molecule type" value="Genomic_DNA"/>
</dbReference>
<organism evidence="2 3">
    <name type="scientific">Phanerochaete sordida</name>
    <dbReference type="NCBI Taxonomy" id="48140"/>
    <lineage>
        <taxon>Eukaryota</taxon>
        <taxon>Fungi</taxon>
        <taxon>Dikarya</taxon>
        <taxon>Basidiomycota</taxon>
        <taxon>Agaricomycotina</taxon>
        <taxon>Agaricomycetes</taxon>
        <taxon>Polyporales</taxon>
        <taxon>Phanerochaetaceae</taxon>
        <taxon>Phanerochaete</taxon>
    </lineage>
</organism>
<feature type="transmembrane region" description="Helical" evidence="1">
    <location>
        <begin position="101"/>
        <end position="125"/>
    </location>
</feature>
<feature type="transmembrane region" description="Helical" evidence="1">
    <location>
        <begin position="137"/>
        <end position="161"/>
    </location>
</feature>
<reference evidence="2 3" key="1">
    <citation type="submission" date="2021-08" db="EMBL/GenBank/DDBJ databases">
        <title>Draft Genome Sequence of Phanerochaete sordida strain YK-624.</title>
        <authorList>
            <person name="Mori T."/>
            <person name="Dohra H."/>
            <person name="Suzuki T."/>
            <person name="Kawagishi H."/>
            <person name="Hirai H."/>
        </authorList>
    </citation>
    <scope>NUCLEOTIDE SEQUENCE [LARGE SCALE GENOMIC DNA]</scope>
    <source>
        <strain evidence="2 3">YK-624</strain>
    </source>
</reference>
<keyword evidence="1" id="KW-1133">Transmembrane helix</keyword>
<dbReference type="Proteomes" id="UP000703269">
    <property type="component" value="Unassembled WGS sequence"/>
</dbReference>
<proteinExistence type="predicted"/>
<accession>A0A9P3LC24</accession>
<dbReference type="AlphaFoldDB" id="A0A9P3LC24"/>
<keyword evidence="3" id="KW-1185">Reference proteome</keyword>
<protein>
    <submittedName>
        <fullName evidence="2">Uncharacterized protein</fullName>
    </submittedName>
</protein>
<keyword evidence="1" id="KW-0472">Membrane</keyword>
<name>A0A9P3LC24_9APHY</name>
<evidence type="ECO:0000313" key="2">
    <source>
        <dbReference type="EMBL" id="GJE89124.1"/>
    </source>
</evidence>
<feature type="transmembrane region" description="Helical" evidence="1">
    <location>
        <begin position="29"/>
        <end position="52"/>
    </location>
</feature>
<evidence type="ECO:0000256" key="1">
    <source>
        <dbReference type="SAM" id="Phobius"/>
    </source>
</evidence>
<comment type="caution">
    <text evidence="2">The sequence shown here is derived from an EMBL/GenBank/DDBJ whole genome shotgun (WGS) entry which is preliminary data.</text>
</comment>
<feature type="transmembrane region" description="Helical" evidence="1">
    <location>
        <begin position="64"/>
        <end position="81"/>
    </location>
</feature>
<sequence>MGASNATLMVPPEAVPVIESFAKNIITPAVIYLMIGTIFPTLLFVMLGALFYFSNNATRTRPIFLLNVLDVLLGIATGIWGQYIQINTLVHPFRFFSQSLYLGFGIVLSFVSWISELVLLLRLVAVFPVQLTGRKTLMAILAFPIAVKFVRLACMVCYYVQFAKVAPPYGNNILTVLYGPTNSPYIKVEWTLEIFDNGYVSSLFLWRLYTTYLKRTRGQISMLSSYGFGDSLARRTMGLFWIAGTNFIFPVILNIVQLAILFTNPDYILCTYVMLANCYTSVIGVVFATVWSSCMSHKELERVLGTADAHTASTSRTPRVTSVAGAIATVPLADLPPRGRAGSLGSHKGSWNVSVPLPPWPARGADGTAAEKSADSLL</sequence>
<dbReference type="OrthoDB" id="2548432at2759"/>
<keyword evidence="1" id="KW-0812">Transmembrane</keyword>
<feature type="transmembrane region" description="Helical" evidence="1">
    <location>
        <begin position="239"/>
        <end position="262"/>
    </location>
</feature>
<feature type="transmembrane region" description="Helical" evidence="1">
    <location>
        <begin position="269"/>
        <end position="291"/>
    </location>
</feature>
<evidence type="ECO:0000313" key="3">
    <source>
        <dbReference type="Proteomes" id="UP000703269"/>
    </source>
</evidence>
<gene>
    <name evidence="2" type="ORF">PsYK624_052180</name>
</gene>